<accession>A0ACC2RL10</accession>
<sequence>MVSPPIWIGFIIVTCGISTLCMAAVTNYAGIMATRFFLGLFEAGYDEWQFITNA</sequence>
<evidence type="ECO:0000313" key="1">
    <source>
        <dbReference type="EMBL" id="KAJ9050773.1"/>
    </source>
</evidence>
<name>A0ACC2RL10_9FUNG</name>
<gene>
    <name evidence="1" type="ORF">DSO57_1011212</name>
</gene>
<dbReference type="Proteomes" id="UP001165960">
    <property type="component" value="Unassembled WGS sequence"/>
</dbReference>
<keyword evidence="2" id="KW-1185">Reference proteome</keyword>
<dbReference type="EMBL" id="QTSX02007138">
    <property type="protein sequence ID" value="KAJ9050773.1"/>
    <property type="molecule type" value="Genomic_DNA"/>
</dbReference>
<protein>
    <submittedName>
        <fullName evidence="1">Uncharacterized protein</fullName>
    </submittedName>
</protein>
<organism evidence="1 2">
    <name type="scientific">Entomophthora muscae</name>
    <dbReference type="NCBI Taxonomy" id="34485"/>
    <lineage>
        <taxon>Eukaryota</taxon>
        <taxon>Fungi</taxon>
        <taxon>Fungi incertae sedis</taxon>
        <taxon>Zoopagomycota</taxon>
        <taxon>Entomophthoromycotina</taxon>
        <taxon>Entomophthoromycetes</taxon>
        <taxon>Entomophthorales</taxon>
        <taxon>Entomophthoraceae</taxon>
        <taxon>Entomophthora</taxon>
    </lineage>
</organism>
<proteinExistence type="predicted"/>
<reference evidence="1" key="1">
    <citation type="submission" date="2022-04" db="EMBL/GenBank/DDBJ databases">
        <title>Genome of the entomopathogenic fungus Entomophthora muscae.</title>
        <authorList>
            <person name="Elya C."/>
            <person name="Lovett B.R."/>
            <person name="Lee E."/>
            <person name="Macias A.M."/>
            <person name="Hajek A.E."/>
            <person name="De Bivort B.L."/>
            <person name="Kasson M.T."/>
            <person name="De Fine Licht H.H."/>
            <person name="Stajich J.E."/>
        </authorList>
    </citation>
    <scope>NUCLEOTIDE SEQUENCE</scope>
    <source>
        <strain evidence="1">Berkeley</strain>
    </source>
</reference>
<evidence type="ECO:0000313" key="2">
    <source>
        <dbReference type="Proteomes" id="UP001165960"/>
    </source>
</evidence>
<comment type="caution">
    <text evidence="1">The sequence shown here is derived from an EMBL/GenBank/DDBJ whole genome shotgun (WGS) entry which is preliminary data.</text>
</comment>